<proteinExistence type="predicted"/>
<dbReference type="EMBL" id="KN846952">
    <property type="protein sequence ID" value="KIV83461.1"/>
    <property type="molecule type" value="Genomic_DNA"/>
</dbReference>
<dbReference type="GO" id="GO:0007131">
    <property type="term" value="P:reciprocal meiotic recombination"/>
    <property type="evidence" value="ECO:0007669"/>
    <property type="project" value="InterPro"/>
</dbReference>
<feature type="region of interest" description="Disordered" evidence="1">
    <location>
        <begin position="518"/>
        <end position="547"/>
    </location>
</feature>
<gene>
    <name evidence="2" type="ORF">PV11_05483</name>
</gene>
<dbReference type="HOGENOM" id="CLU_028413_0_0_1"/>
<dbReference type="Proteomes" id="UP000053599">
    <property type="component" value="Unassembled WGS sequence"/>
</dbReference>
<dbReference type="AlphaFoldDB" id="A0A0D1X6Q2"/>
<name>A0A0D1X6Q2_9EURO</name>
<feature type="compositionally biased region" description="Polar residues" evidence="1">
    <location>
        <begin position="171"/>
        <end position="189"/>
    </location>
</feature>
<dbReference type="Pfam" id="PF03525">
    <property type="entry name" value="Meiotic_rec114"/>
    <property type="match status" value="1"/>
</dbReference>
<evidence type="ECO:0000256" key="1">
    <source>
        <dbReference type="SAM" id="MobiDB-lite"/>
    </source>
</evidence>
<reference evidence="2 3" key="1">
    <citation type="submission" date="2015-01" db="EMBL/GenBank/DDBJ databases">
        <title>The Genome Sequence of Exophiala sideris CBS121828.</title>
        <authorList>
            <consortium name="The Broad Institute Genomics Platform"/>
            <person name="Cuomo C."/>
            <person name="de Hoog S."/>
            <person name="Gorbushina A."/>
            <person name="Stielow B."/>
            <person name="Teixiera M."/>
            <person name="Abouelleil A."/>
            <person name="Chapman S.B."/>
            <person name="Priest M."/>
            <person name="Young S.K."/>
            <person name="Wortman J."/>
            <person name="Nusbaum C."/>
            <person name="Birren B."/>
        </authorList>
    </citation>
    <scope>NUCLEOTIDE SEQUENCE [LARGE SCALE GENOMIC DNA]</scope>
    <source>
        <strain evidence="2 3">CBS 121828</strain>
    </source>
</reference>
<feature type="compositionally biased region" description="Basic and acidic residues" evidence="1">
    <location>
        <begin position="357"/>
        <end position="374"/>
    </location>
</feature>
<feature type="compositionally biased region" description="Low complexity" evidence="1">
    <location>
        <begin position="466"/>
        <end position="481"/>
    </location>
</feature>
<feature type="compositionally biased region" description="Polar residues" evidence="1">
    <location>
        <begin position="197"/>
        <end position="219"/>
    </location>
</feature>
<organism evidence="2 3">
    <name type="scientific">Exophiala sideris</name>
    <dbReference type="NCBI Taxonomy" id="1016849"/>
    <lineage>
        <taxon>Eukaryota</taxon>
        <taxon>Fungi</taxon>
        <taxon>Dikarya</taxon>
        <taxon>Ascomycota</taxon>
        <taxon>Pezizomycotina</taxon>
        <taxon>Eurotiomycetes</taxon>
        <taxon>Chaetothyriomycetidae</taxon>
        <taxon>Chaetothyriales</taxon>
        <taxon>Herpotrichiellaceae</taxon>
        <taxon>Exophiala</taxon>
    </lineage>
</organism>
<accession>A0A0D1X6Q2</accession>
<feature type="compositionally biased region" description="Basic and acidic residues" evidence="1">
    <location>
        <begin position="443"/>
        <end position="457"/>
    </location>
</feature>
<protein>
    <submittedName>
        <fullName evidence="2">Uncharacterized protein</fullName>
    </submittedName>
</protein>
<evidence type="ECO:0000313" key="3">
    <source>
        <dbReference type="Proteomes" id="UP000053599"/>
    </source>
</evidence>
<feature type="compositionally biased region" description="Basic and acidic residues" evidence="1">
    <location>
        <begin position="334"/>
        <end position="344"/>
    </location>
</feature>
<feature type="region of interest" description="Disordered" evidence="1">
    <location>
        <begin position="171"/>
        <end position="226"/>
    </location>
</feature>
<dbReference type="InterPro" id="IPR004354">
    <property type="entry name" value="Meiotic_Rec114"/>
</dbReference>
<evidence type="ECO:0000313" key="2">
    <source>
        <dbReference type="EMBL" id="KIV83461.1"/>
    </source>
</evidence>
<dbReference type="STRING" id="1016849.A0A0D1X6Q2"/>
<feature type="compositionally biased region" description="Basic residues" evidence="1">
    <location>
        <begin position="384"/>
        <end position="410"/>
    </location>
</feature>
<dbReference type="OrthoDB" id="5360255at2759"/>
<feature type="region of interest" description="Disordered" evidence="1">
    <location>
        <begin position="323"/>
        <end position="481"/>
    </location>
</feature>
<sequence length="645" mass="70445">MPSQGSQKLAHSPLCLPLSKFSYATVSNESIAPIPWLHISGKNRLFAVFETSPTQMEGGRVEDRQKFKVLQDPEIMEELDLNALAAEAHRAMAQPTNMMTASVPDVTVIVKVPVIAMKYPMNNGQIRRFQIRFPSNEDYYEAMKMLSRANVPTVEAGSFPAQKPQTLPHTAASNLLTPNDSASQIGSQQEDPKPRDQSSAFPQVTSSSTRFVQPASTTRPAMGPPAYRPSTMDAMQHRLPGDASTSGYFSTRQNLAPRSNVSLSTATTLVNSKVNSTIQGTSAEHDAYGNATNLQREVGRLGMNATGYQQSMTVPVHVQDLGLGLPPRRTLPFRRTDSTADEHPTGAAPSEATSINKKNEFDHLPVEPREHDVGAEPVCSPQAKGKRKRAPAKSTTAKKPRATTTRKKAANRGAEDDKPVPTVEELLKQPDSTAFPRTMHQNVETKRLEISDSEPRSTRYAGGTMPSPSLGPSSRRLTRSASRALVSVQDQSIVQTGIDTDNAKAFPSTPAAQMIVQSMPGSPEARHSRNDTSPQSRPPRSEQEIPPSSFACADLMPKQPQAEAAVDQVTSAADGPVADFDFASSFEKLHAWASQPDDVRSAALKSYFCRLVMDESFGRVCKHLDSWWETAIMKTRLERMGEREA</sequence>